<dbReference type="PROSITE" id="PS50975">
    <property type="entry name" value="ATP_GRASP"/>
    <property type="match status" value="1"/>
</dbReference>
<dbReference type="GO" id="GO:0046872">
    <property type="term" value="F:metal ion binding"/>
    <property type="evidence" value="ECO:0007669"/>
    <property type="project" value="InterPro"/>
</dbReference>
<dbReference type="GO" id="GO:0005524">
    <property type="term" value="F:ATP binding"/>
    <property type="evidence" value="ECO:0007669"/>
    <property type="project" value="UniProtKB-UniRule"/>
</dbReference>
<accession>A0A4R1B2Z6</accession>
<evidence type="ECO:0000256" key="1">
    <source>
        <dbReference type="PROSITE-ProRule" id="PRU00409"/>
    </source>
</evidence>
<dbReference type="STRING" id="1742358.GCA_001439605_01031"/>
<feature type="domain" description="ATP-grasp" evidence="2">
    <location>
        <begin position="108"/>
        <end position="350"/>
    </location>
</feature>
<evidence type="ECO:0000313" key="3">
    <source>
        <dbReference type="EMBL" id="TCJ04943.1"/>
    </source>
</evidence>
<protein>
    <submittedName>
        <fullName evidence="3">YheC/YheD family protein</fullName>
    </submittedName>
</protein>
<keyword evidence="1" id="KW-0547">Nucleotide-binding</keyword>
<keyword evidence="4" id="KW-1185">Reference proteome</keyword>
<sequence>MLSLGLMTVNLKNEKGYFYELAKRAQAHNIVCYRFVPSSIHPLTQKVTGEQFNPITSEWEQDEFPIPEVIYDRCFYMNDPHSSQCKAIVKWLKARKDILFLGHGLPNKLALYEAIVHSSLSPYLLDSKPVASAEGFIQALSPQKPVVIKPVNGSQGRGIYLLEKTSKGLRVQTDTQDTHLTRTFAAFQPAIEWLNRLTCKQDYLVQPYANLRNEYNHPFDIRTLLQKDENGNWREICRGIRTGMKDGIISNLSAGGTITSFESWMQMIPKPQSEFISKELDDLLSRIPSILEQTFPPLFELGIDIGVSDTGAIWILDINSKPGRTVALTLKPELTETLFNAPLLYGKTIKFGYSETSISGGFTAR</sequence>
<dbReference type="InterPro" id="IPR026838">
    <property type="entry name" value="YheC/D"/>
</dbReference>
<evidence type="ECO:0000259" key="2">
    <source>
        <dbReference type="PROSITE" id="PS50975"/>
    </source>
</evidence>
<dbReference type="SUPFAM" id="SSF56059">
    <property type="entry name" value="Glutathione synthetase ATP-binding domain-like"/>
    <property type="match status" value="1"/>
</dbReference>
<comment type="caution">
    <text evidence="3">The sequence shown here is derived from an EMBL/GenBank/DDBJ whole genome shotgun (WGS) entry which is preliminary data.</text>
</comment>
<dbReference type="OrthoDB" id="7869153at2"/>
<dbReference type="InterPro" id="IPR013815">
    <property type="entry name" value="ATP_grasp_subdomain_1"/>
</dbReference>
<proteinExistence type="predicted"/>
<reference evidence="3 4" key="1">
    <citation type="submission" date="2019-03" db="EMBL/GenBank/DDBJ databases">
        <authorList>
            <person name="Jensen L."/>
            <person name="Storgaard J."/>
            <person name="Sulaj E."/>
            <person name="Schramm A."/>
            <person name="Marshall I.P.G."/>
        </authorList>
    </citation>
    <scope>NUCLEOTIDE SEQUENCE [LARGE SCALE GENOMIC DNA]</scope>
    <source>
        <strain evidence="3 4">2017H2G3</strain>
    </source>
</reference>
<dbReference type="InterPro" id="IPR011761">
    <property type="entry name" value="ATP-grasp"/>
</dbReference>
<keyword evidence="1" id="KW-0067">ATP-binding</keyword>
<dbReference type="Pfam" id="PF14398">
    <property type="entry name" value="ATPgrasp_YheCD"/>
    <property type="match status" value="1"/>
</dbReference>
<dbReference type="EMBL" id="SJTH01000006">
    <property type="protein sequence ID" value="TCJ04943.1"/>
    <property type="molecule type" value="Genomic_DNA"/>
</dbReference>
<name>A0A4R1B2Z6_9BACI</name>
<gene>
    <name evidence="3" type="ORF">E0Y62_06905</name>
</gene>
<dbReference type="Gene3D" id="3.30.1490.20">
    <property type="entry name" value="ATP-grasp fold, A domain"/>
    <property type="match status" value="1"/>
</dbReference>
<dbReference type="Proteomes" id="UP000293846">
    <property type="component" value="Unassembled WGS sequence"/>
</dbReference>
<dbReference type="RefSeq" id="WP_057763642.1">
    <property type="nucleotide sequence ID" value="NZ_CP183326.1"/>
</dbReference>
<dbReference type="AlphaFoldDB" id="A0A4R1B2Z6"/>
<organism evidence="3 4">
    <name type="scientific">Cytobacillus praedii</name>
    <dbReference type="NCBI Taxonomy" id="1742358"/>
    <lineage>
        <taxon>Bacteria</taxon>
        <taxon>Bacillati</taxon>
        <taxon>Bacillota</taxon>
        <taxon>Bacilli</taxon>
        <taxon>Bacillales</taxon>
        <taxon>Bacillaceae</taxon>
        <taxon>Cytobacillus</taxon>
    </lineage>
</organism>
<evidence type="ECO:0000313" key="4">
    <source>
        <dbReference type="Proteomes" id="UP000293846"/>
    </source>
</evidence>